<name>A0AAE5CAD0_9BACT</name>
<dbReference type="EMBL" id="JAACAK010000123">
    <property type="protein sequence ID" value="NIR76366.1"/>
    <property type="molecule type" value="Genomic_DNA"/>
</dbReference>
<feature type="non-terminal residue" evidence="2">
    <location>
        <position position="141"/>
    </location>
</feature>
<feature type="region of interest" description="Disordered" evidence="1">
    <location>
        <begin position="1"/>
        <end position="31"/>
    </location>
</feature>
<organism evidence="2 3">
    <name type="scientific">Candidatus Kutchimonas denitrificans</name>
    <dbReference type="NCBI Taxonomy" id="3056748"/>
    <lineage>
        <taxon>Bacteria</taxon>
        <taxon>Pseudomonadati</taxon>
        <taxon>Gemmatimonadota</taxon>
        <taxon>Gemmatimonadia</taxon>
        <taxon>Candidatus Palauibacterales</taxon>
        <taxon>Candidatus Palauibacteraceae</taxon>
        <taxon>Candidatus Kutchimonas</taxon>
    </lineage>
</organism>
<protein>
    <submittedName>
        <fullName evidence="2">Uncharacterized protein</fullName>
    </submittedName>
</protein>
<dbReference type="AlphaFoldDB" id="A0AAE5CAD0"/>
<feature type="region of interest" description="Disordered" evidence="1">
    <location>
        <begin position="101"/>
        <end position="141"/>
    </location>
</feature>
<reference evidence="2 3" key="1">
    <citation type="submission" date="2020-01" db="EMBL/GenBank/DDBJ databases">
        <title>Genomes assembled from Gulf of Kutch pelagic sediment metagenomes.</title>
        <authorList>
            <person name="Chandrashekar M."/>
            <person name="Mahajan M.S."/>
            <person name="Dave K.J."/>
            <person name="Vatsa P."/>
            <person name="Nathani N.M."/>
        </authorList>
    </citation>
    <scope>NUCLEOTIDE SEQUENCE [LARGE SCALE GENOMIC DNA]</scope>
    <source>
        <strain evidence="2">KS3-K002</strain>
    </source>
</reference>
<gene>
    <name evidence="2" type="ORF">GWO12_14845</name>
</gene>
<accession>A0AAE5CAD0</accession>
<comment type="caution">
    <text evidence="2">The sequence shown here is derived from an EMBL/GenBank/DDBJ whole genome shotgun (WGS) entry which is preliminary data.</text>
</comment>
<feature type="compositionally biased region" description="Gly residues" evidence="1">
    <location>
        <begin position="13"/>
        <end position="23"/>
    </location>
</feature>
<dbReference type="Proteomes" id="UP000702544">
    <property type="component" value="Unassembled WGS sequence"/>
</dbReference>
<proteinExistence type="predicted"/>
<evidence type="ECO:0000256" key="1">
    <source>
        <dbReference type="SAM" id="MobiDB-lite"/>
    </source>
</evidence>
<sequence length="141" mass="13941">MNELVRPSSLFGGARGPGVGPSGILGTVPNPPPEVSQLAAGTTLRGVVVGHDGQGHLLVRTDRGTLAVATKANLPVDSEVTLQIRSTGAQLHVLLMHSEIQTGGRQHGAAAPPGPQSAPAGGPGAAQGPPGTPPDLLALGQ</sequence>
<evidence type="ECO:0000313" key="2">
    <source>
        <dbReference type="EMBL" id="NIR76366.1"/>
    </source>
</evidence>
<evidence type="ECO:0000313" key="3">
    <source>
        <dbReference type="Proteomes" id="UP000702544"/>
    </source>
</evidence>